<keyword evidence="3" id="KW-1185">Reference proteome</keyword>
<protein>
    <submittedName>
        <fullName evidence="2">Uncharacterized protein</fullName>
    </submittedName>
</protein>
<dbReference type="KEGG" id="tad:TRIADDRAFT_62681"/>
<feature type="compositionally biased region" description="Polar residues" evidence="1">
    <location>
        <begin position="1"/>
        <end position="38"/>
    </location>
</feature>
<dbReference type="PhylomeDB" id="B3SEJ0"/>
<organism evidence="2 3">
    <name type="scientific">Trichoplax adhaerens</name>
    <name type="common">Trichoplax reptans</name>
    <dbReference type="NCBI Taxonomy" id="10228"/>
    <lineage>
        <taxon>Eukaryota</taxon>
        <taxon>Metazoa</taxon>
        <taxon>Placozoa</taxon>
        <taxon>Uniplacotomia</taxon>
        <taxon>Trichoplacea</taxon>
        <taxon>Trichoplacidae</taxon>
        <taxon>Trichoplax</taxon>
    </lineage>
</organism>
<dbReference type="GeneID" id="6759874"/>
<dbReference type="InParanoid" id="B3SEJ0"/>
<dbReference type="Proteomes" id="UP000009022">
    <property type="component" value="Unassembled WGS sequence"/>
</dbReference>
<sequence length="113" mass="12455">MSNCKWQNPANGTSNTVRWTRNKGKTPTSNTGPNNDHTLGTPADMGRELAIYPYLAIQIEFIHFLATAGSDGTMLTLTSRLGFTGYSITIPRFSALLGNLLRVLTRTVTFFKD</sequence>
<name>B3SEJ0_TRIAD</name>
<dbReference type="OrthoDB" id="412155at2759"/>
<evidence type="ECO:0000256" key="1">
    <source>
        <dbReference type="SAM" id="MobiDB-lite"/>
    </source>
</evidence>
<reference evidence="2 3" key="1">
    <citation type="journal article" date="2008" name="Nature">
        <title>The Trichoplax genome and the nature of placozoans.</title>
        <authorList>
            <person name="Srivastava M."/>
            <person name="Begovic E."/>
            <person name="Chapman J."/>
            <person name="Putnam N.H."/>
            <person name="Hellsten U."/>
            <person name="Kawashima T."/>
            <person name="Kuo A."/>
            <person name="Mitros T."/>
            <person name="Salamov A."/>
            <person name="Carpenter M.L."/>
            <person name="Signorovitch A.Y."/>
            <person name="Moreno M.A."/>
            <person name="Kamm K."/>
            <person name="Grimwood J."/>
            <person name="Schmutz J."/>
            <person name="Shapiro H."/>
            <person name="Grigoriev I.V."/>
            <person name="Buss L.W."/>
            <person name="Schierwater B."/>
            <person name="Dellaporta S.L."/>
            <person name="Rokhsar D.S."/>
        </authorList>
    </citation>
    <scope>NUCLEOTIDE SEQUENCE [LARGE SCALE GENOMIC DNA]</scope>
    <source>
        <strain evidence="2 3">Grell-BS-1999</strain>
    </source>
</reference>
<gene>
    <name evidence="2" type="ORF">TRIADDRAFT_62681</name>
</gene>
<dbReference type="HOGENOM" id="CLU_2136654_0_0_1"/>
<dbReference type="RefSeq" id="XP_002118659.1">
    <property type="nucleotide sequence ID" value="XM_002118623.1"/>
</dbReference>
<dbReference type="Gene3D" id="2.60.120.200">
    <property type="match status" value="1"/>
</dbReference>
<dbReference type="EMBL" id="DS985508">
    <property type="protein sequence ID" value="EDV18854.1"/>
    <property type="molecule type" value="Genomic_DNA"/>
</dbReference>
<evidence type="ECO:0000313" key="2">
    <source>
        <dbReference type="EMBL" id="EDV18854.1"/>
    </source>
</evidence>
<evidence type="ECO:0000313" key="3">
    <source>
        <dbReference type="Proteomes" id="UP000009022"/>
    </source>
</evidence>
<accession>B3SEJ0</accession>
<feature type="region of interest" description="Disordered" evidence="1">
    <location>
        <begin position="1"/>
        <end position="42"/>
    </location>
</feature>
<dbReference type="AlphaFoldDB" id="B3SEJ0"/>
<proteinExistence type="predicted"/>
<dbReference type="CTD" id="6759874"/>